<evidence type="ECO:0000313" key="2">
    <source>
        <dbReference type="Proteomes" id="UP000246099"/>
    </source>
</evidence>
<name>A0ABM6WD91_9BACT</name>
<organism evidence="1 2">
    <name type="scientific">Chitinophaga alhagiae</name>
    <dbReference type="NCBI Taxonomy" id="2203219"/>
    <lineage>
        <taxon>Bacteria</taxon>
        <taxon>Pseudomonadati</taxon>
        <taxon>Bacteroidota</taxon>
        <taxon>Chitinophagia</taxon>
        <taxon>Chitinophagales</taxon>
        <taxon>Chitinophagaceae</taxon>
        <taxon>Chitinophaga</taxon>
    </lineage>
</organism>
<accession>A0ABM6WD91</accession>
<gene>
    <name evidence="1" type="ORF">DLD77_09180</name>
</gene>
<evidence type="ECO:0008006" key="3">
    <source>
        <dbReference type="Google" id="ProtNLM"/>
    </source>
</evidence>
<dbReference type="RefSeq" id="WP_119078065.1">
    <property type="nucleotide sequence ID" value="NZ_CP029600.1"/>
</dbReference>
<sequence length="81" mass="9862">MKKDLSSLKRPRHPMPEFVAEALTKHKLFERYEQRPAYQQNDYIGWISNAKREETRQKRLDQMLKELKEGNKYMNMVYKGD</sequence>
<keyword evidence="2" id="KW-1185">Reference proteome</keyword>
<evidence type="ECO:0000313" key="1">
    <source>
        <dbReference type="EMBL" id="AWO01856.1"/>
    </source>
</evidence>
<protein>
    <recommendedName>
        <fullName evidence="3">YdeI/OmpD-associated family protein</fullName>
    </recommendedName>
</protein>
<dbReference type="EMBL" id="CP029600">
    <property type="protein sequence ID" value="AWO01856.1"/>
    <property type="molecule type" value="Genomic_DNA"/>
</dbReference>
<dbReference type="Pfam" id="PF13376">
    <property type="entry name" value="OmdA"/>
    <property type="match status" value="1"/>
</dbReference>
<reference evidence="1 2" key="1">
    <citation type="submission" date="2018-05" db="EMBL/GenBank/DDBJ databases">
        <title>Chitinophaga sp. nov., isolated from rhizosphere soil of Alhagi.</title>
        <authorList>
            <person name="Liu Y."/>
        </authorList>
    </citation>
    <scope>NUCLEOTIDE SEQUENCE [LARGE SCALE GENOMIC DNA]</scope>
    <source>
        <strain evidence="1 2">T22</strain>
    </source>
</reference>
<proteinExistence type="predicted"/>
<dbReference type="Proteomes" id="UP000246099">
    <property type="component" value="Chromosome"/>
</dbReference>